<dbReference type="Gene3D" id="3.40.50.2300">
    <property type="match status" value="1"/>
</dbReference>
<dbReference type="InterPro" id="IPR050595">
    <property type="entry name" value="Bact_response_regulator"/>
</dbReference>
<dbReference type="PANTHER" id="PTHR44591:SF3">
    <property type="entry name" value="RESPONSE REGULATORY DOMAIN-CONTAINING PROTEIN"/>
    <property type="match status" value="1"/>
</dbReference>
<dbReference type="Proteomes" id="UP000056905">
    <property type="component" value="Chromosome"/>
</dbReference>
<dbReference type="InterPro" id="IPR001789">
    <property type="entry name" value="Sig_transdc_resp-reg_receiver"/>
</dbReference>
<keyword evidence="5" id="KW-1185">Reference proteome</keyword>
<evidence type="ECO:0000256" key="2">
    <source>
        <dbReference type="PROSITE-ProRule" id="PRU00169"/>
    </source>
</evidence>
<feature type="modified residue" description="4-aspartylphosphate" evidence="2">
    <location>
        <position position="54"/>
    </location>
</feature>
<dbReference type="EMBL" id="CP013002">
    <property type="protein sequence ID" value="ALL12559.1"/>
    <property type="molecule type" value="Genomic_DNA"/>
</dbReference>
<dbReference type="KEGG" id="chq:AQ619_03850"/>
<organism evidence="4 5">
    <name type="scientific">Caulobacter henricii</name>
    <dbReference type="NCBI Taxonomy" id="69395"/>
    <lineage>
        <taxon>Bacteria</taxon>
        <taxon>Pseudomonadati</taxon>
        <taxon>Pseudomonadota</taxon>
        <taxon>Alphaproteobacteria</taxon>
        <taxon>Caulobacterales</taxon>
        <taxon>Caulobacteraceae</taxon>
        <taxon>Caulobacter</taxon>
    </lineage>
</organism>
<dbReference type="AlphaFoldDB" id="A0A0P0NXP9"/>
<dbReference type="OrthoDB" id="7509750at2"/>
<dbReference type="STRING" id="69395.AQ619_03850"/>
<reference evidence="4 5" key="1">
    <citation type="submission" date="2015-10" db="EMBL/GenBank/DDBJ databases">
        <title>Conservation of the essential genome among Caulobacter and Brevundimonas species.</title>
        <authorList>
            <person name="Scott D."/>
            <person name="Ely B."/>
        </authorList>
    </citation>
    <scope>NUCLEOTIDE SEQUENCE [LARGE SCALE GENOMIC DNA]</scope>
    <source>
        <strain evidence="4 5">CB4</strain>
    </source>
</reference>
<sequence length="118" mass="12400">MLRHALIIEDEILIALEVEVLLRDQGFTSIDVADNARDALDLALRHRPDLITADYRIVGGTGVDAVSAIMAHLGPIPVVYVTGNAASVSSGGSNQVVEKPVSPTRLARACQVATQSAA</sequence>
<dbReference type="PANTHER" id="PTHR44591">
    <property type="entry name" value="STRESS RESPONSE REGULATOR PROTEIN 1"/>
    <property type="match status" value="1"/>
</dbReference>
<accession>A0A0P0NXP9</accession>
<dbReference type="SUPFAM" id="SSF52172">
    <property type="entry name" value="CheY-like"/>
    <property type="match status" value="1"/>
</dbReference>
<evidence type="ECO:0000259" key="3">
    <source>
        <dbReference type="PROSITE" id="PS50110"/>
    </source>
</evidence>
<dbReference type="InterPro" id="IPR011006">
    <property type="entry name" value="CheY-like_superfamily"/>
</dbReference>
<dbReference type="PROSITE" id="PS50110">
    <property type="entry name" value="RESPONSE_REGULATORY"/>
    <property type="match status" value="1"/>
</dbReference>
<feature type="domain" description="Response regulatory" evidence="3">
    <location>
        <begin position="4"/>
        <end position="114"/>
    </location>
</feature>
<proteinExistence type="predicted"/>
<evidence type="ECO:0000256" key="1">
    <source>
        <dbReference type="ARBA" id="ARBA00022553"/>
    </source>
</evidence>
<evidence type="ECO:0000313" key="4">
    <source>
        <dbReference type="EMBL" id="ALL12559.1"/>
    </source>
</evidence>
<dbReference type="GO" id="GO:0000160">
    <property type="term" value="P:phosphorelay signal transduction system"/>
    <property type="evidence" value="ECO:0007669"/>
    <property type="project" value="InterPro"/>
</dbReference>
<dbReference type="Pfam" id="PF00072">
    <property type="entry name" value="Response_reg"/>
    <property type="match status" value="1"/>
</dbReference>
<protein>
    <recommendedName>
        <fullName evidence="3">Response regulatory domain-containing protein</fullName>
    </recommendedName>
</protein>
<evidence type="ECO:0000313" key="5">
    <source>
        <dbReference type="Proteomes" id="UP000056905"/>
    </source>
</evidence>
<dbReference type="SMART" id="SM00448">
    <property type="entry name" value="REC"/>
    <property type="match status" value="1"/>
</dbReference>
<gene>
    <name evidence="4" type="ORF">AQ619_03850</name>
</gene>
<name>A0A0P0NXP9_9CAUL</name>
<keyword evidence="1 2" id="KW-0597">Phosphoprotein</keyword>
<dbReference type="RefSeq" id="WP_062144511.1">
    <property type="nucleotide sequence ID" value="NZ_CP013002.1"/>
</dbReference>